<dbReference type="Pfam" id="PF08281">
    <property type="entry name" value="Sigma70_r4_2"/>
    <property type="match status" value="1"/>
</dbReference>
<dbReference type="SUPFAM" id="SSF88659">
    <property type="entry name" value="Sigma3 and sigma4 domains of RNA polymerase sigma factors"/>
    <property type="match status" value="1"/>
</dbReference>
<evidence type="ECO:0000256" key="2">
    <source>
        <dbReference type="ARBA" id="ARBA00011344"/>
    </source>
</evidence>
<name>A0ABV6QKA2_9ACTN</name>
<dbReference type="PANTHER" id="PTHR43133:SF65">
    <property type="entry name" value="ECF RNA POLYMERASE SIGMA FACTOR SIGG"/>
    <property type="match status" value="1"/>
</dbReference>
<protein>
    <submittedName>
        <fullName evidence="9">RNA polymerase subunit sigma-70</fullName>
        <ecNumber evidence="9">2.7.7.6</ecNumber>
    </submittedName>
</protein>
<evidence type="ECO:0000256" key="4">
    <source>
        <dbReference type="ARBA" id="ARBA00023082"/>
    </source>
</evidence>
<dbReference type="InterPro" id="IPR013324">
    <property type="entry name" value="RNA_pol_sigma_r3/r4-like"/>
</dbReference>
<dbReference type="InterPro" id="IPR014305">
    <property type="entry name" value="RNA_pol_sigma-G_actinobac"/>
</dbReference>
<proteinExistence type="inferred from homology"/>
<keyword evidence="4" id="KW-0731">Sigma factor</keyword>
<dbReference type="InterPro" id="IPR013249">
    <property type="entry name" value="RNA_pol_sigma70_r4_t2"/>
</dbReference>
<dbReference type="Proteomes" id="UP001589890">
    <property type="component" value="Unassembled WGS sequence"/>
</dbReference>
<dbReference type="InterPro" id="IPR014284">
    <property type="entry name" value="RNA_pol_sigma-70_dom"/>
</dbReference>
<evidence type="ECO:0000313" key="10">
    <source>
        <dbReference type="Proteomes" id="UP001589890"/>
    </source>
</evidence>
<feature type="domain" description="RNA polymerase sigma-70 region 2" evidence="6">
    <location>
        <begin position="21"/>
        <end position="86"/>
    </location>
</feature>
<dbReference type="Gene3D" id="1.10.1740.10">
    <property type="match status" value="1"/>
</dbReference>
<dbReference type="InterPro" id="IPR032710">
    <property type="entry name" value="NTF2-like_dom_sf"/>
</dbReference>
<organism evidence="9 10">
    <name type="scientific">Kribbella deserti</name>
    <dbReference type="NCBI Taxonomy" id="1926257"/>
    <lineage>
        <taxon>Bacteria</taxon>
        <taxon>Bacillati</taxon>
        <taxon>Actinomycetota</taxon>
        <taxon>Actinomycetes</taxon>
        <taxon>Propionibacteriales</taxon>
        <taxon>Kribbellaceae</taxon>
        <taxon>Kribbella</taxon>
    </lineage>
</organism>
<dbReference type="RefSeq" id="WP_380046116.1">
    <property type="nucleotide sequence ID" value="NZ_JBHLTC010000012.1"/>
</dbReference>
<keyword evidence="3" id="KW-0805">Transcription regulation</keyword>
<dbReference type="NCBIfam" id="TIGR02937">
    <property type="entry name" value="sigma70-ECF"/>
    <property type="match status" value="1"/>
</dbReference>
<comment type="caution">
    <text evidence="9">The sequence shown here is derived from an EMBL/GenBank/DDBJ whole genome shotgun (WGS) entry which is preliminary data.</text>
</comment>
<dbReference type="InterPro" id="IPR037401">
    <property type="entry name" value="SnoaL-like"/>
</dbReference>
<feature type="domain" description="SnoaL-like" evidence="8">
    <location>
        <begin position="211"/>
        <end position="304"/>
    </location>
</feature>
<keyword evidence="9" id="KW-0548">Nucleotidyltransferase</keyword>
<evidence type="ECO:0000313" key="9">
    <source>
        <dbReference type="EMBL" id="MFC0624588.1"/>
    </source>
</evidence>
<sequence length="326" mass="35762">MSETDLLTAARSGDETAFEQLVAAHRRDLLAHCYRMLGSVQDAEDAVQESLLNAWRAFDRFEGRSSLRTWLYRISTNACIRLSSKRGPRLLSPDHGPAYTQTADLGEIVTGPVWVEPWLDSGSDPLAHRESVELAFVAALQHLPATQRAVLILREVLEYSAAEVAELLDTTPASVNSALQRARKAVDERVPPVSQQAEAAALGATAQRELVEALVTAWHQADVDALLELLTEDAKFTMPPLPAWFEGHAGVRAFMTERVFAEPWRLRPIEANGQPAFACYMRDPAGRFSLSSVLVVSIRDGRISWLAAFLDPAALAPSGLPKELAD</sequence>
<dbReference type="InterPro" id="IPR039425">
    <property type="entry name" value="RNA_pol_sigma-70-like"/>
</dbReference>
<evidence type="ECO:0000259" key="6">
    <source>
        <dbReference type="Pfam" id="PF04542"/>
    </source>
</evidence>
<keyword evidence="10" id="KW-1185">Reference proteome</keyword>
<gene>
    <name evidence="9" type="ORF">ACFFGN_10990</name>
</gene>
<dbReference type="InterPro" id="IPR013325">
    <property type="entry name" value="RNA_pol_sigma_r2"/>
</dbReference>
<dbReference type="SUPFAM" id="SSF88946">
    <property type="entry name" value="Sigma2 domain of RNA polymerase sigma factors"/>
    <property type="match status" value="1"/>
</dbReference>
<feature type="domain" description="RNA polymerase sigma factor 70 region 4 type 2" evidence="7">
    <location>
        <begin position="135"/>
        <end position="185"/>
    </location>
</feature>
<dbReference type="InterPro" id="IPR007627">
    <property type="entry name" value="RNA_pol_sigma70_r2"/>
</dbReference>
<dbReference type="NCBIfam" id="TIGR02960">
    <property type="entry name" value="SigX5"/>
    <property type="match status" value="1"/>
</dbReference>
<dbReference type="Gene3D" id="3.10.450.50">
    <property type="match status" value="1"/>
</dbReference>
<evidence type="ECO:0000256" key="1">
    <source>
        <dbReference type="ARBA" id="ARBA00010641"/>
    </source>
</evidence>
<dbReference type="Pfam" id="PF04542">
    <property type="entry name" value="Sigma70_r2"/>
    <property type="match status" value="1"/>
</dbReference>
<dbReference type="NCBIfam" id="NF006089">
    <property type="entry name" value="PRK08241.1"/>
    <property type="match status" value="1"/>
</dbReference>
<accession>A0ABV6QKA2</accession>
<dbReference type="GO" id="GO:0003899">
    <property type="term" value="F:DNA-directed RNA polymerase activity"/>
    <property type="evidence" value="ECO:0007669"/>
    <property type="project" value="UniProtKB-EC"/>
</dbReference>
<comment type="similarity">
    <text evidence="1">Belongs to the sigma-70 factor family. ECF subfamily.</text>
</comment>
<dbReference type="SUPFAM" id="SSF54427">
    <property type="entry name" value="NTF2-like"/>
    <property type="match status" value="1"/>
</dbReference>
<dbReference type="InterPro" id="IPR036388">
    <property type="entry name" value="WH-like_DNA-bd_sf"/>
</dbReference>
<keyword evidence="5" id="KW-0804">Transcription</keyword>
<evidence type="ECO:0000256" key="3">
    <source>
        <dbReference type="ARBA" id="ARBA00023015"/>
    </source>
</evidence>
<keyword evidence="9" id="KW-0808">Transferase</keyword>
<dbReference type="EMBL" id="JBHLTC010000012">
    <property type="protein sequence ID" value="MFC0624588.1"/>
    <property type="molecule type" value="Genomic_DNA"/>
</dbReference>
<evidence type="ECO:0000259" key="8">
    <source>
        <dbReference type="Pfam" id="PF12680"/>
    </source>
</evidence>
<dbReference type="PANTHER" id="PTHR43133">
    <property type="entry name" value="RNA POLYMERASE ECF-TYPE SIGMA FACTO"/>
    <property type="match status" value="1"/>
</dbReference>
<dbReference type="Pfam" id="PF12680">
    <property type="entry name" value="SnoaL_2"/>
    <property type="match status" value="1"/>
</dbReference>
<reference evidence="9 10" key="1">
    <citation type="submission" date="2024-09" db="EMBL/GenBank/DDBJ databases">
        <authorList>
            <person name="Sun Q."/>
            <person name="Mori K."/>
        </authorList>
    </citation>
    <scope>NUCLEOTIDE SEQUENCE [LARGE SCALE GENOMIC DNA]</scope>
    <source>
        <strain evidence="9 10">CGMCC 1.15906</strain>
    </source>
</reference>
<dbReference type="EC" id="2.7.7.6" evidence="9"/>
<evidence type="ECO:0000259" key="7">
    <source>
        <dbReference type="Pfam" id="PF08281"/>
    </source>
</evidence>
<comment type="subunit">
    <text evidence="2">Interacts transiently with the RNA polymerase catalytic core formed by RpoA, RpoB, RpoC and RpoZ (2 alpha, 1 beta, 1 beta' and 1 omega subunit) to form the RNA polymerase holoenzyme that can initiate transcription.</text>
</comment>
<dbReference type="CDD" id="cd06171">
    <property type="entry name" value="Sigma70_r4"/>
    <property type="match status" value="1"/>
</dbReference>
<dbReference type="Gene3D" id="1.10.10.10">
    <property type="entry name" value="Winged helix-like DNA-binding domain superfamily/Winged helix DNA-binding domain"/>
    <property type="match status" value="1"/>
</dbReference>
<evidence type="ECO:0000256" key="5">
    <source>
        <dbReference type="ARBA" id="ARBA00023163"/>
    </source>
</evidence>